<accession>A0A9R1XWF5</accession>
<dbReference type="AlphaFoldDB" id="A0A9R1XWF5"/>
<evidence type="ECO:0008006" key="3">
    <source>
        <dbReference type="Google" id="ProtNLM"/>
    </source>
</evidence>
<evidence type="ECO:0000313" key="1">
    <source>
        <dbReference type="EMBL" id="KAJ0221987.1"/>
    </source>
</evidence>
<keyword evidence="2" id="KW-1185">Reference proteome</keyword>
<reference evidence="1 2" key="1">
    <citation type="journal article" date="2017" name="Nat. Commun.">
        <title>Genome assembly with in vitro proximity ligation data and whole-genome triplication in lettuce.</title>
        <authorList>
            <person name="Reyes-Chin-Wo S."/>
            <person name="Wang Z."/>
            <person name="Yang X."/>
            <person name="Kozik A."/>
            <person name="Arikit S."/>
            <person name="Song C."/>
            <person name="Xia L."/>
            <person name="Froenicke L."/>
            <person name="Lavelle D.O."/>
            <person name="Truco M.J."/>
            <person name="Xia R."/>
            <person name="Zhu S."/>
            <person name="Xu C."/>
            <person name="Xu H."/>
            <person name="Xu X."/>
            <person name="Cox K."/>
            <person name="Korf I."/>
            <person name="Meyers B.C."/>
            <person name="Michelmore R.W."/>
        </authorList>
    </citation>
    <scope>NUCLEOTIDE SEQUENCE [LARGE SCALE GENOMIC DNA]</scope>
    <source>
        <strain evidence="2">cv. Salinas</strain>
        <tissue evidence="1">Seedlings</tissue>
    </source>
</reference>
<protein>
    <recommendedName>
        <fullName evidence="3">Reverse transcriptase zinc-binding domain-containing protein</fullName>
    </recommendedName>
</protein>
<evidence type="ECO:0000313" key="2">
    <source>
        <dbReference type="Proteomes" id="UP000235145"/>
    </source>
</evidence>
<dbReference type="EMBL" id="NBSK02000002">
    <property type="protein sequence ID" value="KAJ0221987.1"/>
    <property type="molecule type" value="Genomic_DNA"/>
</dbReference>
<gene>
    <name evidence="1" type="ORF">LSAT_V11C200089580</name>
</gene>
<organism evidence="1 2">
    <name type="scientific">Lactuca sativa</name>
    <name type="common">Garden lettuce</name>
    <dbReference type="NCBI Taxonomy" id="4236"/>
    <lineage>
        <taxon>Eukaryota</taxon>
        <taxon>Viridiplantae</taxon>
        <taxon>Streptophyta</taxon>
        <taxon>Embryophyta</taxon>
        <taxon>Tracheophyta</taxon>
        <taxon>Spermatophyta</taxon>
        <taxon>Magnoliopsida</taxon>
        <taxon>eudicotyledons</taxon>
        <taxon>Gunneridae</taxon>
        <taxon>Pentapetalae</taxon>
        <taxon>asterids</taxon>
        <taxon>campanulids</taxon>
        <taxon>Asterales</taxon>
        <taxon>Asteraceae</taxon>
        <taxon>Cichorioideae</taxon>
        <taxon>Cichorieae</taxon>
        <taxon>Lactucinae</taxon>
        <taxon>Lactuca</taxon>
    </lineage>
</organism>
<sequence>MNEKNSLWRGVIVSIHNLLNKPASYMARKSLNRVWCNISKVVRAIKTLHIDWTNIFFLIPGKTHFSTKFPNLYALETFKCCSLGVRLSTNGFSWMWRFEPTGSDALNELLLLYTDIGSLNFDVKSTFGFSFLLNPNGEFTVNRMRKFLESKLNLYKGMTIWWTKTIRLKVLCFVWCATLNGILMVENLASRGIFTL</sequence>
<dbReference type="Proteomes" id="UP000235145">
    <property type="component" value="Unassembled WGS sequence"/>
</dbReference>
<comment type="caution">
    <text evidence="1">The sequence shown here is derived from an EMBL/GenBank/DDBJ whole genome shotgun (WGS) entry which is preliminary data.</text>
</comment>
<proteinExistence type="predicted"/>
<name>A0A9R1XWF5_LACSA</name>